<evidence type="ECO:0000256" key="6">
    <source>
        <dbReference type="ARBA" id="ARBA00022525"/>
    </source>
</evidence>
<evidence type="ECO:0000256" key="7">
    <source>
        <dbReference type="ARBA" id="ARBA00022723"/>
    </source>
</evidence>
<dbReference type="EC" id="1.10.3.2" evidence="4 13"/>
<keyword evidence="8 13" id="KW-0677">Repeat</keyword>
<dbReference type="PROSITE" id="PS00080">
    <property type="entry name" value="MULTICOPPER_OXIDASE2"/>
    <property type="match status" value="1"/>
</dbReference>
<dbReference type="InterPro" id="IPR008972">
    <property type="entry name" value="Cupredoxin"/>
</dbReference>
<keyword evidence="5 13" id="KW-0052">Apoplast</keyword>
<dbReference type="InterPro" id="IPR034288">
    <property type="entry name" value="CuRO_1_LCC"/>
</dbReference>
<organism evidence="17">
    <name type="scientific">Eucalyptus grandis</name>
    <name type="common">Flooded gum</name>
    <dbReference type="NCBI Taxonomy" id="71139"/>
    <lineage>
        <taxon>Eukaryota</taxon>
        <taxon>Viridiplantae</taxon>
        <taxon>Streptophyta</taxon>
        <taxon>Embryophyta</taxon>
        <taxon>Tracheophyta</taxon>
        <taxon>Spermatophyta</taxon>
        <taxon>Magnoliopsida</taxon>
        <taxon>eudicotyledons</taxon>
        <taxon>Gunneridae</taxon>
        <taxon>Pentapetalae</taxon>
        <taxon>rosids</taxon>
        <taxon>malvids</taxon>
        <taxon>Myrtales</taxon>
        <taxon>Myrtaceae</taxon>
        <taxon>Myrtoideae</taxon>
        <taxon>Eucalypteae</taxon>
        <taxon>Eucalyptus</taxon>
    </lineage>
</organism>
<evidence type="ECO:0000256" key="8">
    <source>
        <dbReference type="ARBA" id="ARBA00022737"/>
    </source>
</evidence>
<keyword evidence="12 13" id="KW-0439">Lignin degradation</keyword>
<dbReference type="GO" id="GO:0016491">
    <property type="term" value="F:oxidoreductase activity"/>
    <property type="evidence" value="ECO:0000318"/>
    <property type="project" value="GO_Central"/>
</dbReference>
<comment type="subcellular location">
    <subcellularLocation>
        <location evidence="2 13">Secreted</location>
        <location evidence="2 13">Extracellular space</location>
        <location evidence="2 13">Apoplast</location>
    </subcellularLocation>
</comment>
<reference evidence="17" key="1">
    <citation type="submission" date="2013-07" db="EMBL/GenBank/DDBJ databases">
        <title>The genome of Eucalyptus grandis.</title>
        <authorList>
            <person name="Schmutz J."/>
            <person name="Hayes R."/>
            <person name="Myburg A."/>
            <person name="Tuskan G."/>
            <person name="Grattapaglia D."/>
            <person name="Rokhsar D.S."/>
        </authorList>
    </citation>
    <scope>NUCLEOTIDE SEQUENCE</scope>
    <source>
        <tissue evidence="17">Leaf extractions</tissue>
    </source>
</reference>
<proteinExistence type="inferred from homology"/>
<evidence type="ECO:0000256" key="1">
    <source>
        <dbReference type="ARBA" id="ARBA00000349"/>
    </source>
</evidence>
<dbReference type="GO" id="GO:0048046">
    <property type="term" value="C:apoplast"/>
    <property type="evidence" value="ECO:0007669"/>
    <property type="project" value="UniProtKB-SubCell"/>
</dbReference>
<keyword evidence="9 13" id="KW-0560">Oxidoreductase</keyword>
<feature type="domain" description="Plastocyanin-like" evidence="14">
    <location>
        <begin position="155"/>
        <end position="304"/>
    </location>
</feature>
<dbReference type="InterPro" id="IPR011707">
    <property type="entry name" value="Cu-oxidase-like_N"/>
</dbReference>
<evidence type="ECO:0000256" key="4">
    <source>
        <dbReference type="ARBA" id="ARBA00012297"/>
    </source>
</evidence>
<dbReference type="SUPFAM" id="SSF49503">
    <property type="entry name" value="Cupredoxins"/>
    <property type="match status" value="3"/>
</dbReference>
<evidence type="ECO:0000256" key="5">
    <source>
        <dbReference type="ARBA" id="ARBA00022523"/>
    </source>
</evidence>
<dbReference type="Pfam" id="PF07731">
    <property type="entry name" value="Cu-oxidase_2"/>
    <property type="match status" value="1"/>
</dbReference>
<evidence type="ECO:0000313" key="17">
    <source>
        <dbReference type="EMBL" id="KCW75454.1"/>
    </source>
</evidence>
<dbReference type="InterPro" id="IPR011706">
    <property type="entry name" value="Cu-oxidase_C"/>
</dbReference>
<evidence type="ECO:0000256" key="3">
    <source>
        <dbReference type="ARBA" id="ARBA00010609"/>
    </source>
</evidence>
<keyword evidence="13" id="KW-0732">Signal</keyword>
<dbReference type="InParanoid" id="A0A059CB68"/>
<name>A0A059CB68_EUCGR</name>
<evidence type="ECO:0000256" key="9">
    <source>
        <dbReference type="ARBA" id="ARBA00023002"/>
    </source>
</evidence>
<comment type="similarity">
    <text evidence="3 13">Belongs to the multicopper oxidase family.</text>
</comment>
<feature type="domain" description="Plastocyanin-like" evidence="16">
    <location>
        <begin position="29"/>
        <end position="142"/>
    </location>
</feature>
<dbReference type="Pfam" id="PF07732">
    <property type="entry name" value="Cu-oxidase_3"/>
    <property type="match status" value="1"/>
</dbReference>
<comment type="cofactor">
    <cofactor evidence="13">
        <name>Cu cation</name>
        <dbReference type="ChEBI" id="CHEBI:23378"/>
    </cofactor>
    <text evidence="13">Binds 4 Cu cations per monomer.</text>
</comment>
<keyword evidence="6 13" id="KW-0964">Secreted</keyword>
<dbReference type="EMBL" id="KK198757">
    <property type="protein sequence ID" value="KCW75454.1"/>
    <property type="molecule type" value="Genomic_DNA"/>
</dbReference>
<feature type="domain" description="Plastocyanin-like" evidence="15">
    <location>
        <begin position="410"/>
        <end position="541"/>
    </location>
</feature>
<keyword evidence="11" id="KW-0325">Glycoprotein</keyword>
<dbReference type="InterPro" id="IPR034285">
    <property type="entry name" value="CuRO_2_LCC"/>
</dbReference>
<dbReference type="GO" id="GO:0046274">
    <property type="term" value="P:lignin catabolic process"/>
    <property type="evidence" value="ECO:0007669"/>
    <property type="project" value="UniProtKB-KW"/>
</dbReference>
<dbReference type="InterPro" id="IPR045087">
    <property type="entry name" value="Cu-oxidase_fam"/>
</dbReference>
<dbReference type="NCBIfam" id="TIGR03389">
    <property type="entry name" value="laccase"/>
    <property type="match status" value="1"/>
</dbReference>
<evidence type="ECO:0000256" key="13">
    <source>
        <dbReference type="RuleBase" id="RU361119"/>
    </source>
</evidence>
<dbReference type="CDD" id="cd13875">
    <property type="entry name" value="CuRO_2_LCC_plant"/>
    <property type="match status" value="1"/>
</dbReference>
<dbReference type="InterPro" id="IPR017761">
    <property type="entry name" value="Laccase"/>
</dbReference>
<comment type="function">
    <text evidence="13">Lignin degradation and detoxification of lignin-derived products.</text>
</comment>
<feature type="signal peptide" evidence="13">
    <location>
        <begin position="1"/>
        <end position="20"/>
    </location>
</feature>
<dbReference type="Pfam" id="PF00394">
    <property type="entry name" value="Cu-oxidase"/>
    <property type="match status" value="1"/>
</dbReference>
<dbReference type="eggNOG" id="KOG1263">
    <property type="taxonomic scope" value="Eukaryota"/>
</dbReference>
<dbReference type="Gramene" id="KCW75454">
    <property type="protein sequence ID" value="KCW75454"/>
    <property type="gene ID" value="EUGRSUZ_E04220"/>
</dbReference>
<protein>
    <recommendedName>
        <fullName evidence="4 13">Laccase</fullName>
        <ecNumber evidence="4 13">1.10.3.2</ecNumber>
    </recommendedName>
    <alternativeName>
        <fullName evidence="13">Benzenediol:oxygen oxidoreductase</fullName>
    </alternativeName>
    <alternativeName>
        <fullName evidence="13">Diphenol oxidase</fullName>
    </alternativeName>
    <alternativeName>
        <fullName evidence="13">Urishiol oxidase</fullName>
    </alternativeName>
</protein>
<evidence type="ECO:0000259" key="14">
    <source>
        <dbReference type="Pfam" id="PF00394"/>
    </source>
</evidence>
<dbReference type="Gene3D" id="2.60.40.420">
    <property type="entry name" value="Cupredoxins - blue copper proteins"/>
    <property type="match status" value="3"/>
</dbReference>
<dbReference type="InterPro" id="IPR001117">
    <property type="entry name" value="Cu-oxidase_2nd"/>
</dbReference>
<evidence type="ECO:0000256" key="12">
    <source>
        <dbReference type="ARBA" id="ARBA00023185"/>
    </source>
</evidence>
<dbReference type="InterPro" id="IPR002355">
    <property type="entry name" value="Cu_oxidase_Cu_BS"/>
</dbReference>
<dbReference type="PROSITE" id="PS00079">
    <property type="entry name" value="MULTICOPPER_OXIDASE1"/>
    <property type="match status" value="1"/>
</dbReference>
<keyword evidence="7 13" id="KW-0479">Metal-binding</keyword>
<evidence type="ECO:0000256" key="10">
    <source>
        <dbReference type="ARBA" id="ARBA00023008"/>
    </source>
</evidence>
<evidence type="ECO:0000259" key="16">
    <source>
        <dbReference type="Pfam" id="PF07732"/>
    </source>
</evidence>
<feature type="chain" id="PRO_5005102409" description="Laccase" evidence="13">
    <location>
        <begin position="21"/>
        <end position="562"/>
    </location>
</feature>
<gene>
    <name evidence="17" type="ORF">EUGRSUZ_E04220</name>
</gene>
<dbReference type="GO" id="GO:0052716">
    <property type="term" value="F:hydroquinone:oxygen oxidoreductase activity"/>
    <property type="evidence" value="ECO:0007669"/>
    <property type="project" value="UniProtKB-EC"/>
</dbReference>
<keyword evidence="10 13" id="KW-0186">Copper</keyword>
<comment type="catalytic activity">
    <reaction evidence="1 13">
        <text>4 hydroquinone + O2 = 4 benzosemiquinone + 2 H2O</text>
        <dbReference type="Rhea" id="RHEA:11276"/>
        <dbReference type="ChEBI" id="CHEBI:15377"/>
        <dbReference type="ChEBI" id="CHEBI:15379"/>
        <dbReference type="ChEBI" id="CHEBI:17594"/>
        <dbReference type="ChEBI" id="CHEBI:17977"/>
        <dbReference type="EC" id="1.10.3.2"/>
    </reaction>
</comment>
<sequence>MGTFLGFAVTATLLFCMAQGEVLFYDFVVNETPIEMLCETNRSVITVNGLFPGPEIRAHKGDTVYVNVTNLGPYGITIHWHGVRQIRYPWSDGPEYVTQCPIPTNSSFLQKIKLTEEEGTLWWHAHSDWSRATIHGPIIILPVNDTNYPYEFDDQHTIVISEWYSRDTKDIIDEALASGGDPDLSVAYTINGQPGDSYSCSNGSAYNITVVQGKTYLLRIIHSGLNEEMFFGIAKHNLTVVGMDGAYLKPLNTEYLMITPGQTMDVLVTANQALGRYYMVFSPFVDTTAPSNENVTRGIFQYNGTYNHSETPVLPELPGFTNKSDAGNFTIQLRSLNSEEHPSTVPANITRNITITVSVNQQPCPANQTCTGPDGSMHSASLNNISFSAPSISILQAYYNNLLGVYNETFPDEPPFVFDYTGNVSALGEAANVSTEVLMINYNEEVEIRFQGTNLGAAENHPMHLHGYSFYVVGMGDGNFSDSYVSDYNLVDPPYVNTVGLPKNGWTSIRFKADNPGVWFMHCHLERHASWGMDTVLIVGDGKLKHQKVYPPPSYMPPCTVS</sequence>
<evidence type="ECO:0000256" key="11">
    <source>
        <dbReference type="ARBA" id="ARBA00023180"/>
    </source>
</evidence>
<dbReference type="PANTHER" id="PTHR11709">
    <property type="entry name" value="MULTI-COPPER OXIDASE"/>
    <property type="match status" value="1"/>
</dbReference>
<dbReference type="InterPro" id="IPR033138">
    <property type="entry name" value="Cu_oxidase_CS"/>
</dbReference>
<dbReference type="GO" id="GO:0005507">
    <property type="term" value="F:copper ion binding"/>
    <property type="evidence" value="ECO:0007669"/>
    <property type="project" value="InterPro"/>
</dbReference>
<dbReference type="PANTHER" id="PTHR11709:SF410">
    <property type="entry name" value="LACCASE"/>
    <property type="match status" value="1"/>
</dbReference>
<evidence type="ECO:0000259" key="15">
    <source>
        <dbReference type="Pfam" id="PF07731"/>
    </source>
</evidence>
<accession>A0A059CB68</accession>
<evidence type="ECO:0000256" key="2">
    <source>
        <dbReference type="ARBA" id="ARBA00004271"/>
    </source>
</evidence>
<dbReference type="CDD" id="cd13849">
    <property type="entry name" value="CuRO_1_LCC_plant"/>
    <property type="match status" value="1"/>
</dbReference>
<dbReference type="AlphaFoldDB" id="A0A059CB68"/>